<feature type="compositionally biased region" description="Low complexity" evidence="2">
    <location>
        <begin position="1"/>
        <end position="18"/>
    </location>
</feature>
<keyword evidence="1" id="KW-0175">Coiled coil</keyword>
<name>A0AAF3EFU2_9BILA</name>
<keyword evidence="3" id="KW-1185">Reference proteome</keyword>
<sequence length="153" mass="17329">MAFSSSRSRPSLQSSTDSAASKDENLTASALSSAHRAGGRAPFNSTSFLIQDAQEREAAQERKVARRAPLTRRASKTWSQIERDVKDEIERMDLDHFVALEKETEIEQTAGKTRDELVSLLIDTKMKYQKTLEDLEKIQQENHCLKSMLFPDL</sequence>
<protein>
    <submittedName>
        <fullName evidence="4">Uncharacterized protein</fullName>
    </submittedName>
</protein>
<accession>A0AAF3EFU2</accession>
<evidence type="ECO:0000313" key="4">
    <source>
        <dbReference type="WBParaSite" id="MBELARI_LOCUS12841"/>
    </source>
</evidence>
<evidence type="ECO:0000256" key="1">
    <source>
        <dbReference type="SAM" id="Coils"/>
    </source>
</evidence>
<evidence type="ECO:0000256" key="2">
    <source>
        <dbReference type="SAM" id="MobiDB-lite"/>
    </source>
</evidence>
<feature type="coiled-coil region" evidence="1">
    <location>
        <begin position="121"/>
        <end position="148"/>
    </location>
</feature>
<feature type="region of interest" description="Disordered" evidence="2">
    <location>
        <begin position="1"/>
        <end position="48"/>
    </location>
</feature>
<reference evidence="4" key="1">
    <citation type="submission" date="2024-02" db="UniProtKB">
        <authorList>
            <consortium name="WormBaseParasite"/>
        </authorList>
    </citation>
    <scope>IDENTIFICATION</scope>
</reference>
<dbReference type="WBParaSite" id="MBELARI_LOCUS12841">
    <property type="protein sequence ID" value="MBELARI_LOCUS12841"/>
    <property type="gene ID" value="MBELARI_LOCUS12841"/>
</dbReference>
<dbReference type="AlphaFoldDB" id="A0AAF3EFU2"/>
<organism evidence="3 4">
    <name type="scientific">Mesorhabditis belari</name>
    <dbReference type="NCBI Taxonomy" id="2138241"/>
    <lineage>
        <taxon>Eukaryota</taxon>
        <taxon>Metazoa</taxon>
        <taxon>Ecdysozoa</taxon>
        <taxon>Nematoda</taxon>
        <taxon>Chromadorea</taxon>
        <taxon>Rhabditida</taxon>
        <taxon>Rhabditina</taxon>
        <taxon>Rhabditomorpha</taxon>
        <taxon>Rhabditoidea</taxon>
        <taxon>Rhabditidae</taxon>
        <taxon>Mesorhabditinae</taxon>
        <taxon>Mesorhabditis</taxon>
    </lineage>
</organism>
<dbReference type="Proteomes" id="UP000887575">
    <property type="component" value="Unassembled WGS sequence"/>
</dbReference>
<evidence type="ECO:0000313" key="3">
    <source>
        <dbReference type="Proteomes" id="UP000887575"/>
    </source>
</evidence>
<proteinExistence type="predicted"/>